<dbReference type="Proteomes" id="UP001500037">
    <property type="component" value="Unassembled WGS sequence"/>
</dbReference>
<evidence type="ECO:0000313" key="1">
    <source>
        <dbReference type="EMBL" id="GAA1261776.1"/>
    </source>
</evidence>
<name>A0ABN1WRH1_9ACTN</name>
<sequence>MPAKPLRMSDEMPVRSATRAYLSECSPAGLSWWGRPLVTGLAGAVVGSASLDTGRSQGVSGYGPCSFAFTVAGVPEGARRGLWAAVDGELTVSPGTERLGVVTVGSTS</sequence>
<accession>A0ABN1WRH1</accession>
<reference evidence="1 2" key="1">
    <citation type="journal article" date="2019" name="Int. J. Syst. Evol. Microbiol.">
        <title>The Global Catalogue of Microorganisms (GCM) 10K type strain sequencing project: providing services to taxonomists for standard genome sequencing and annotation.</title>
        <authorList>
            <consortium name="The Broad Institute Genomics Platform"/>
            <consortium name="The Broad Institute Genome Sequencing Center for Infectious Disease"/>
            <person name="Wu L."/>
            <person name="Ma J."/>
        </authorList>
    </citation>
    <scope>NUCLEOTIDE SEQUENCE [LARGE SCALE GENOMIC DNA]</scope>
    <source>
        <strain evidence="1 2">JCM 13004</strain>
    </source>
</reference>
<gene>
    <name evidence="1" type="ORF">GCM10009665_59310</name>
</gene>
<evidence type="ECO:0000313" key="2">
    <source>
        <dbReference type="Proteomes" id="UP001500037"/>
    </source>
</evidence>
<comment type="caution">
    <text evidence="1">The sequence shown here is derived from an EMBL/GenBank/DDBJ whole genome shotgun (WGS) entry which is preliminary data.</text>
</comment>
<protein>
    <submittedName>
        <fullName evidence="1">Uncharacterized protein</fullName>
    </submittedName>
</protein>
<keyword evidence="2" id="KW-1185">Reference proteome</keyword>
<proteinExistence type="predicted"/>
<dbReference type="EMBL" id="BAAALF010000147">
    <property type="protein sequence ID" value="GAA1261776.1"/>
    <property type="molecule type" value="Genomic_DNA"/>
</dbReference>
<organism evidence="1 2">
    <name type="scientific">Kitasatospora nipponensis</name>
    <dbReference type="NCBI Taxonomy" id="258049"/>
    <lineage>
        <taxon>Bacteria</taxon>
        <taxon>Bacillati</taxon>
        <taxon>Actinomycetota</taxon>
        <taxon>Actinomycetes</taxon>
        <taxon>Kitasatosporales</taxon>
        <taxon>Streptomycetaceae</taxon>
        <taxon>Kitasatospora</taxon>
    </lineage>
</organism>